<feature type="region of interest" description="Disordered" evidence="1">
    <location>
        <begin position="29"/>
        <end position="53"/>
    </location>
</feature>
<name>A0A699VRH1_TANCI</name>
<feature type="non-terminal residue" evidence="2">
    <location>
        <position position="53"/>
    </location>
</feature>
<gene>
    <name evidence="2" type="ORF">Tci_908959</name>
</gene>
<dbReference type="AlphaFoldDB" id="A0A699VRH1"/>
<proteinExistence type="predicted"/>
<protein>
    <submittedName>
        <fullName evidence="2">Uncharacterized protein</fullName>
    </submittedName>
</protein>
<comment type="caution">
    <text evidence="2">The sequence shown here is derived from an EMBL/GenBank/DDBJ whole genome shotgun (WGS) entry which is preliminary data.</text>
</comment>
<evidence type="ECO:0000256" key="1">
    <source>
        <dbReference type="SAM" id="MobiDB-lite"/>
    </source>
</evidence>
<evidence type="ECO:0000313" key="2">
    <source>
        <dbReference type="EMBL" id="GFD36990.1"/>
    </source>
</evidence>
<sequence>MLAVRQPAEEGVAEAQVPVDDAVAAAIEENVAEDVAHDAIPSPPSHDIPSPSQ</sequence>
<feature type="compositionally biased region" description="Pro residues" evidence="1">
    <location>
        <begin position="41"/>
        <end position="53"/>
    </location>
</feature>
<organism evidence="2">
    <name type="scientific">Tanacetum cinerariifolium</name>
    <name type="common">Dalmatian daisy</name>
    <name type="synonym">Chrysanthemum cinerariifolium</name>
    <dbReference type="NCBI Taxonomy" id="118510"/>
    <lineage>
        <taxon>Eukaryota</taxon>
        <taxon>Viridiplantae</taxon>
        <taxon>Streptophyta</taxon>
        <taxon>Embryophyta</taxon>
        <taxon>Tracheophyta</taxon>
        <taxon>Spermatophyta</taxon>
        <taxon>Magnoliopsida</taxon>
        <taxon>eudicotyledons</taxon>
        <taxon>Gunneridae</taxon>
        <taxon>Pentapetalae</taxon>
        <taxon>asterids</taxon>
        <taxon>campanulids</taxon>
        <taxon>Asterales</taxon>
        <taxon>Asteraceae</taxon>
        <taxon>Asteroideae</taxon>
        <taxon>Anthemideae</taxon>
        <taxon>Anthemidinae</taxon>
        <taxon>Tanacetum</taxon>
    </lineage>
</organism>
<dbReference type="EMBL" id="BKCJ011479311">
    <property type="protein sequence ID" value="GFD36990.1"/>
    <property type="molecule type" value="Genomic_DNA"/>
</dbReference>
<accession>A0A699VRH1</accession>
<reference evidence="2" key="1">
    <citation type="journal article" date="2019" name="Sci. Rep.">
        <title>Draft genome of Tanacetum cinerariifolium, the natural source of mosquito coil.</title>
        <authorList>
            <person name="Yamashiro T."/>
            <person name="Shiraishi A."/>
            <person name="Satake H."/>
            <person name="Nakayama K."/>
        </authorList>
    </citation>
    <scope>NUCLEOTIDE SEQUENCE</scope>
</reference>